<evidence type="ECO:0000313" key="2">
    <source>
        <dbReference type="Proteomes" id="UP000265520"/>
    </source>
</evidence>
<reference evidence="1 2" key="1">
    <citation type="journal article" date="2018" name="Front. Plant Sci.">
        <title>Red Clover (Trifolium pratense) and Zigzag Clover (T. medium) - A Picture of Genomic Similarities and Differences.</title>
        <authorList>
            <person name="Dluhosova J."/>
            <person name="Istvanek J."/>
            <person name="Nedelnik J."/>
            <person name="Repkova J."/>
        </authorList>
    </citation>
    <scope>NUCLEOTIDE SEQUENCE [LARGE SCALE GENOMIC DNA]</scope>
    <source>
        <strain evidence="2">cv. 10/8</strain>
        <tissue evidence="1">Leaf</tissue>
    </source>
</reference>
<protein>
    <submittedName>
        <fullName evidence="1">Uncharacterized protein</fullName>
    </submittedName>
</protein>
<organism evidence="1 2">
    <name type="scientific">Trifolium medium</name>
    <dbReference type="NCBI Taxonomy" id="97028"/>
    <lineage>
        <taxon>Eukaryota</taxon>
        <taxon>Viridiplantae</taxon>
        <taxon>Streptophyta</taxon>
        <taxon>Embryophyta</taxon>
        <taxon>Tracheophyta</taxon>
        <taxon>Spermatophyta</taxon>
        <taxon>Magnoliopsida</taxon>
        <taxon>eudicotyledons</taxon>
        <taxon>Gunneridae</taxon>
        <taxon>Pentapetalae</taxon>
        <taxon>rosids</taxon>
        <taxon>fabids</taxon>
        <taxon>Fabales</taxon>
        <taxon>Fabaceae</taxon>
        <taxon>Papilionoideae</taxon>
        <taxon>50 kb inversion clade</taxon>
        <taxon>NPAAA clade</taxon>
        <taxon>Hologalegina</taxon>
        <taxon>IRL clade</taxon>
        <taxon>Trifolieae</taxon>
        <taxon>Trifolium</taxon>
    </lineage>
</organism>
<dbReference type="EMBL" id="LXQA010876915">
    <property type="protein sequence ID" value="MCI75185.1"/>
    <property type="molecule type" value="Genomic_DNA"/>
</dbReference>
<name>A0A392UTS3_9FABA</name>
<dbReference type="AlphaFoldDB" id="A0A392UTS3"/>
<accession>A0A392UTS3</accession>
<evidence type="ECO:0000313" key="1">
    <source>
        <dbReference type="EMBL" id="MCI75185.1"/>
    </source>
</evidence>
<proteinExistence type="predicted"/>
<comment type="caution">
    <text evidence="1">The sequence shown here is derived from an EMBL/GenBank/DDBJ whole genome shotgun (WGS) entry which is preliminary data.</text>
</comment>
<sequence length="36" mass="4247">MGIRNDIDKLSAKRRTLARFQDTRKKLDEEAVKLTE</sequence>
<dbReference type="Proteomes" id="UP000265520">
    <property type="component" value="Unassembled WGS sequence"/>
</dbReference>
<keyword evidence="2" id="KW-1185">Reference proteome</keyword>
<feature type="non-terminal residue" evidence="1">
    <location>
        <position position="36"/>
    </location>
</feature>